<accession>A0ACD3A859</accession>
<gene>
    <name evidence="1" type="ORF">BDN72DRAFT_849313</name>
</gene>
<dbReference type="EMBL" id="ML208623">
    <property type="protein sequence ID" value="TFK61875.1"/>
    <property type="molecule type" value="Genomic_DNA"/>
</dbReference>
<keyword evidence="2" id="KW-1185">Reference proteome</keyword>
<name>A0ACD3A859_9AGAR</name>
<protein>
    <submittedName>
        <fullName evidence="1">UPF0187-domain-containing protein</fullName>
    </submittedName>
</protein>
<sequence>MGRFKSFRDLEIDWARVTSRVLATSLYKCTHIMAFYALWATLVTVLNHRGHGLWVESTMLTAMGLVVGFSISYRTSSAFERYNEGKLFWSRIIASSRMFARGVWIYVADPSGGDPKTLDERKARSYVEKKTVINLVLAYAVSLKHHLRGEKGIYYEDLYEYVKFLPDYVSKSSFAPTSTNLQPFSISSGTSTDFGTGKVSTSGLLPLSATTPTTPSNPLFMPPGPSRASSGNFTAHGVKLAPIKVKPSNRVCDFFPISLLLDWLHVPKGEKGRKKEAKKWKGDVSHSLPLEISFYLVPMLTRALAQLVDTLAGLERVQRMPIPASFILDSLPASYRTHLWTVTSLYCLALPPQIWAPLGWITIPATIVVSFLFFGFILAGEEIEDPFGYDPNDLDLDHLTNDIIRNELRAITSRPPPEPSVWAFMPGNDSIFESVHSTRDVHHPPEYWVSLGYTNTVKELNMHGMW</sequence>
<reference evidence="1 2" key="1">
    <citation type="journal article" date="2019" name="Nat. Ecol. Evol.">
        <title>Megaphylogeny resolves global patterns of mushroom evolution.</title>
        <authorList>
            <person name="Varga T."/>
            <person name="Krizsan K."/>
            <person name="Foldi C."/>
            <person name="Dima B."/>
            <person name="Sanchez-Garcia M."/>
            <person name="Sanchez-Ramirez S."/>
            <person name="Szollosi G.J."/>
            <person name="Szarkandi J.G."/>
            <person name="Papp V."/>
            <person name="Albert L."/>
            <person name="Andreopoulos W."/>
            <person name="Angelini C."/>
            <person name="Antonin V."/>
            <person name="Barry K.W."/>
            <person name="Bougher N.L."/>
            <person name="Buchanan P."/>
            <person name="Buyck B."/>
            <person name="Bense V."/>
            <person name="Catcheside P."/>
            <person name="Chovatia M."/>
            <person name="Cooper J."/>
            <person name="Damon W."/>
            <person name="Desjardin D."/>
            <person name="Finy P."/>
            <person name="Geml J."/>
            <person name="Haridas S."/>
            <person name="Hughes K."/>
            <person name="Justo A."/>
            <person name="Karasinski D."/>
            <person name="Kautmanova I."/>
            <person name="Kiss B."/>
            <person name="Kocsube S."/>
            <person name="Kotiranta H."/>
            <person name="LaButti K.M."/>
            <person name="Lechner B.E."/>
            <person name="Liimatainen K."/>
            <person name="Lipzen A."/>
            <person name="Lukacs Z."/>
            <person name="Mihaltcheva S."/>
            <person name="Morgado L.N."/>
            <person name="Niskanen T."/>
            <person name="Noordeloos M.E."/>
            <person name="Ohm R.A."/>
            <person name="Ortiz-Santana B."/>
            <person name="Ovrebo C."/>
            <person name="Racz N."/>
            <person name="Riley R."/>
            <person name="Savchenko A."/>
            <person name="Shiryaev A."/>
            <person name="Soop K."/>
            <person name="Spirin V."/>
            <person name="Szebenyi C."/>
            <person name="Tomsovsky M."/>
            <person name="Tulloss R.E."/>
            <person name="Uehling J."/>
            <person name="Grigoriev I.V."/>
            <person name="Vagvolgyi C."/>
            <person name="Papp T."/>
            <person name="Martin F.M."/>
            <person name="Miettinen O."/>
            <person name="Hibbett D.S."/>
            <person name="Nagy L.G."/>
        </authorList>
    </citation>
    <scope>NUCLEOTIDE SEQUENCE [LARGE SCALE GENOMIC DNA]</scope>
    <source>
        <strain evidence="1 2">NL-1719</strain>
    </source>
</reference>
<proteinExistence type="predicted"/>
<evidence type="ECO:0000313" key="2">
    <source>
        <dbReference type="Proteomes" id="UP000308600"/>
    </source>
</evidence>
<evidence type="ECO:0000313" key="1">
    <source>
        <dbReference type="EMBL" id="TFK61875.1"/>
    </source>
</evidence>
<organism evidence="1 2">
    <name type="scientific">Pluteus cervinus</name>
    <dbReference type="NCBI Taxonomy" id="181527"/>
    <lineage>
        <taxon>Eukaryota</taxon>
        <taxon>Fungi</taxon>
        <taxon>Dikarya</taxon>
        <taxon>Basidiomycota</taxon>
        <taxon>Agaricomycotina</taxon>
        <taxon>Agaricomycetes</taxon>
        <taxon>Agaricomycetidae</taxon>
        <taxon>Agaricales</taxon>
        <taxon>Pluteineae</taxon>
        <taxon>Pluteaceae</taxon>
        <taxon>Pluteus</taxon>
    </lineage>
</organism>
<dbReference type="Proteomes" id="UP000308600">
    <property type="component" value="Unassembled WGS sequence"/>
</dbReference>